<dbReference type="EMBL" id="JAALFG010000001">
    <property type="protein sequence ID" value="NGP16651.1"/>
    <property type="molecule type" value="Genomic_DNA"/>
</dbReference>
<evidence type="ECO:0008006" key="6">
    <source>
        <dbReference type="Google" id="ProtNLM"/>
    </source>
</evidence>
<feature type="transmembrane region" description="Helical" evidence="3">
    <location>
        <begin position="84"/>
        <end position="107"/>
    </location>
</feature>
<feature type="compositionally biased region" description="Basic and acidic residues" evidence="2">
    <location>
        <begin position="1"/>
        <end position="11"/>
    </location>
</feature>
<keyword evidence="3" id="KW-0472">Membrane</keyword>
<evidence type="ECO:0000256" key="3">
    <source>
        <dbReference type="SAM" id="Phobius"/>
    </source>
</evidence>
<gene>
    <name evidence="4" type="ORF">G5575_02170</name>
</gene>
<evidence type="ECO:0000313" key="5">
    <source>
        <dbReference type="Proteomes" id="UP000474802"/>
    </source>
</evidence>
<comment type="caution">
    <text evidence="4">The sequence shown here is derived from an EMBL/GenBank/DDBJ whole genome shotgun (WGS) entry which is preliminary data.</text>
</comment>
<reference evidence="4 5" key="2">
    <citation type="submission" date="2020-03" db="EMBL/GenBank/DDBJ databases">
        <title>Devosia chinhatensis sp. nov., isolated from a hexachlorocyclohexane (HCH) dump site in India.</title>
        <authorList>
            <person name="Kumar M."/>
            <person name="Lal R."/>
        </authorList>
    </citation>
    <scope>NUCLEOTIDE SEQUENCE [LARGE SCALE GENOMIC DNA]</scope>
    <source>
        <strain evidence="4 5">H239</strain>
    </source>
</reference>
<name>A0A6M1SUI6_9HYPH</name>
<keyword evidence="3" id="KW-1133">Transmembrane helix</keyword>
<dbReference type="Gene3D" id="1.10.287.1490">
    <property type="match status" value="1"/>
</dbReference>
<evidence type="ECO:0000256" key="1">
    <source>
        <dbReference type="SAM" id="Coils"/>
    </source>
</evidence>
<dbReference type="RefSeq" id="WP_164532897.1">
    <property type="nucleotide sequence ID" value="NZ_JAALFG010000001.1"/>
</dbReference>
<dbReference type="Proteomes" id="UP000474802">
    <property type="component" value="Unassembled WGS sequence"/>
</dbReference>
<evidence type="ECO:0000256" key="2">
    <source>
        <dbReference type="SAM" id="MobiDB-lite"/>
    </source>
</evidence>
<organism evidence="4 5">
    <name type="scientific">Devosia aurantiaca</name>
    <dbReference type="NCBI Taxonomy" id="2714858"/>
    <lineage>
        <taxon>Bacteria</taxon>
        <taxon>Pseudomonadati</taxon>
        <taxon>Pseudomonadota</taxon>
        <taxon>Alphaproteobacteria</taxon>
        <taxon>Hyphomicrobiales</taxon>
        <taxon>Devosiaceae</taxon>
        <taxon>Devosia</taxon>
    </lineage>
</organism>
<protein>
    <recommendedName>
        <fullName evidence="6">Inner membrane protein</fullName>
    </recommendedName>
</protein>
<keyword evidence="3" id="KW-0812">Transmembrane</keyword>
<sequence length="412" mass="41585">MADTPGKDSQPDPKAVGPTGPVKPPVLEGTARPATAESKPAPKTEAPKPAEKPAAKPDLGKAASMPPPKPVVKRDREESGGSPWIAGLLGGLVGLGAAYGLAYAGLWPTTPQAPAPADPRVAQFATAIPELQTVTNTVQDELSTLNGRVSGLETSLAELPSPAAAPAPSEDYSQAIADLSARVEQLAGTAQPAATDTGALDALRAELAALSETVAQAQADVAATQDDVAALEASAAAQTATENGDARLPLIFSGLESAFATGRPFETELTALETAQPDATVPRALSDNAASGLPRPDDVARRLDAVLPDMLAGRPVAADAGWQDATADWFRGVIAMRPAGDVDGDSPDAMIARLEAAVARRDFVAAEAEFAALPQTMQAAAGTLGDDIAALAAAATLITELRSTALGAEGGA</sequence>
<proteinExistence type="predicted"/>
<evidence type="ECO:0000313" key="4">
    <source>
        <dbReference type="EMBL" id="NGP16651.1"/>
    </source>
</evidence>
<reference evidence="4 5" key="1">
    <citation type="submission" date="2020-02" db="EMBL/GenBank/DDBJ databases">
        <authorList>
            <person name="Khan S.A."/>
            <person name="Jeon C.O."/>
            <person name="Chun B.H."/>
        </authorList>
    </citation>
    <scope>NUCLEOTIDE SEQUENCE [LARGE SCALE GENOMIC DNA]</scope>
    <source>
        <strain evidence="4 5">H239</strain>
    </source>
</reference>
<feature type="region of interest" description="Disordered" evidence="2">
    <location>
        <begin position="1"/>
        <end position="80"/>
    </location>
</feature>
<keyword evidence="1" id="KW-0175">Coiled coil</keyword>
<keyword evidence="5" id="KW-1185">Reference proteome</keyword>
<accession>A0A6M1SUI6</accession>
<dbReference type="AlphaFoldDB" id="A0A6M1SUI6"/>
<feature type="compositionally biased region" description="Basic and acidic residues" evidence="2">
    <location>
        <begin position="40"/>
        <end position="59"/>
    </location>
</feature>
<feature type="coiled-coil region" evidence="1">
    <location>
        <begin position="200"/>
        <end position="234"/>
    </location>
</feature>